<dbReference type="PANTHER" id="PTHR11941">
    <property type="entry name" value="ENOYL-COA HYDRATASE-RELATED"/>
    <property type="match status" value="1"/>
</dbReference>
<dbReference type="GO" id="GO:0006635">
    <property type="term" value="P:fatty acid beta-oxidation"/>
    <property type="evidence" value="ECO:0007669"/>
    <property type="project" value="TreeGrafter"/>
</dbReference>
<dbReference type="PROSITE" id="PS00166">
    <property type="entry name" value="ENOYL_COA_HYDRATASE"/>
    <property type="match status" value="1"/>
</dbReference>
<dbReference type="Pfam" id="PF00378">
    <property type="entry name" value="ECH_1"/>
    <property type="match status" value="1"/>
</dbReference>
<organism evidence="3 4">
    <name type="scientific">candidate division KSB3 bacterium</name>
    <dbReference type="NCBI Taxonomy" id="2044937"/>
    <lineage>
        <taxon>Bacteria</taxon>
        <taxon>candidate division KSB3</taxon>
    </lineage>
</organism>
<dbReference type="SUPFAM" id="SSF52096">
    <property type="entry name" value="ClpP/crotonase"/>
    <property type="match status" value="1"/>
</dbReference>
<sequence length="246" mass="27426">MCESKNHYVEVSKQDRILLITLNTPPENHLYRGTFLELNACRDQILAPEIEAVIFTGTGYIFSKGASLEEIYAVSQCADLQDLMNDIYDFYQFLYTLDKPVIAAINGHCLGGGLELALACHLRLCSERAHLGLPEVSSGVLPGLGGIHRLMEIVGEGKALEMILLGDIIPAAEALRLNLVNRVFPKKDFMSRVLTFTRTLLMGDTACIREVIRLMRMTRSTADDQHIKAAMEQFIAVVSRKIQKQS</sequence>
<protein>
    <submittedName>
        <fullName evidence="3">Enoyl-CoA hydratase</fullName>
    </submittedName>
</protein>
<dbReference type="InterPro" id="IPR018376">
    <property type="entry name" value="Enoyl-CoA_hyd/isom_CS"/>
</dbReference>
<name>A0A9D5Q4A1_9BACT</name>
<dbReference type="PANTHER" id="PTHR11941:SF54">
    <property type="entry name" value="ENOYL-COA HYDRATASE, MITOCHONDRIAL"/>
    <property type="match status" value="1"/>
</dbReference>
<dbReference type="InterPro" id="IPR001753">
    <property type="entry name" value="Enoyl-CoA_hydra/iso"/>
</dbReference>
<reference evidence="3" key="1">
    <citation type="submission" date="2019-11" db="EMBL/GenBank/DDBJ databases">
        <title>Microbial mats filling the niche in hypersaline microbial mats.</title>
        <authorList>
            <person name="Wong H.L."/>
            <person name="Macleod F.I."/>
            <person name="White R.A. III"/>
            <person name="Burns B.P."/>
        </authorList>
    </citation>
    <scope>NUCLEOTIDE SEQUENCE</scope>
    <source>
        <strain evidence="3">Rbin_158</strain>
    </source>
</reference>
<evidence type="ECO:0000256" key="2">
    <source>
        <dbReference type="RuleBase" id="RU003707"/>
    </source>
</evidence>
<accession>A0A9D5Q4A1</accession>
<dbReference type="InterPro" id="IPR029045">
    <property type="entry name" value="ClpP/crotonase-like_dom_sf"/>
</dbReference>
<evidence type="ECO:0000313" key="4">
    <source>
        <dbReference type="Proteomes" id="UP000649604"/>
    </source>
</evidence>
<dbReference type="Gene3D" id="3.90.226.10">
    <property type="entry name" value="2-enoyl-CoA Hydratase, Chain A, domain 1"/>
    <property type="match status" value="1"/>
</dbReference>
<comment type="caution">
    <text evidence="3">The sequence shown here is derived from an EMBL/GenBank/DDBJ whole genome shotgun (WGS) entry which is preliminary data.</text>
</comment>
<dbReference type="Proteomes" id="UP000649604">
    <property type="component" value="Unassembled WGS sequence"/>
</dbReference>
<evidence type="ECO:0000313" key="3">
    <source>
        <dbReference type="EMBL" id="MBD3323504.1"/>
    </source>
</evidence>
<comment type="similarity">
    <text evidence="1 2">Belongs to the enoyl-CoA hydratase/isomerase family.</text>
</comment>
<gene>
    <name evidence="3" type="ORF">GF339_02905</name>
</gene>
<proteinExistence type="inferred from homology"/>
<dbReference type="CDD" id="cd06558">
    <property type="entry name" value="crotonase-like"/>
    <property type="match status" value="1"/>
</dbReference>
<dbReference type="GO" id="GO:0003824">
    <property type="term" value="F:catalytic activity"/>
    <property type="evidence" value="ECO:0007669"/>
    <property type="project" value="InterPro"/>
</dbReference>
<dbReference type="AlphaFoldDB" id="A0A9D5Q4A1"/>
<evidence type="ECO:0000256" key="1">
    <source>
        <dbReference type="ARBA" id="ARBA00005254"/>
    </source>
</evidence>
<dbReference type="EMBL" id="WJJP01000087">
    <property type="protein sequence ID" value="MBD3323504.1"/>
    <property type="molecule type" value="Genomic_DNA"/>
</dbReference>